<reference evidence="1" key="1">
    <citation type="submission" date="2018-05" db="EMBL/GenBank/DDBJ databases">
        <authorList>
            <person name="Lanie J.A."/>
            <person name="Ng W.-L."/>
            <person name="Kazmierczak K.M."/>
            <person name="Andrzejewski T.M."/>
            <person name="Davidsen T.M."/>
            <person name="Wayne K.J."/>
            <person name="Tettelin H."/>
            <person name="Glass J.I."/>
            <person name="Rusch D."/>
            <person name="Podicherti R."/>
            <person name="Tsui H.-C.T."/>
            <person name="Winkler M.E."/>
        </authorList>
    </citation>
    <scope>NUCLEOTIDE SEQUENCE</scope>
</reference>
<feature type="non-terminal residue" evidence="1">
    <location>
        <position position="1"/>
    </location>
</feature>
<name>A0A382KZ58_9ZZZZ</name>
<protein>
    <submittedName>
        <fullName evidence="1">Uncharacterized protein</fullName>
    </submittedName>
</protein>
<organism evidence="1">
    <name type="scientific">marine metagenome</name>
    <dbReference type="NCBI Taxonomy" id="408172"/>
    <lineage>
        <taxon>unclassified sequences</taxon>
        <taxon>metagenomes</taxon>
        <taxon>ecological metagenomes</taxon>
    </lineage>
</organism>
<accession>A0A382KZ58</accession>
<dbReference type="AlphaFoldDB" id="A0A382KZ58"/>
<evidence type="ECO:0000313" key="1">
    <source>
        <dbReference type="EMBL" id="SVC28835.1"/>
    </source>
</evidence>
<sequence>VLETARLNIIDLQGVVVVDELGGEDLFYSYFHKIGAWLMLKFGYDRVIDSMVKKLYRSPATNYLAEEISGAMKEVPTLTGINSLFGEGHYFDYINHISEALREVSAPIAIFNAGEAPPKHKFETLNQELLVTKGMLNVSHFLMMEQSTEFNELLESIFSEFKLILR</sequence>
<dbReference type="EMBL" id="UINC01083279">
    <property type="protein sequence ID" value="SVC28835.1"/>
    <property type="molecule type" value="Genomic_DNA"/>
</dbReference>
<proteinExistence type="predicted"/>
<gene>
    <name evidence="1" type="ORF">METZ01_LOCUS281689</name>
</gene>